<gene>
    <name evidence="1" type="ORF">C7389_11213</name>
</gene>
<dbReference type="AlphaFoldDB" id="A0A4V6PQK4"/>
<protein>
    <submittedName>
        <fullName evidence="1">Uncharacterized protein</fullName>
    </submittedName>
</protein>
<organism evidence="1 2">
    <name type="scientific">Azoarcus indigens</name>
    <dbReference type="NCBI Taxonomy" id="29545"/>
    <lineage>
        <taxon>Bacteria</taxon>
        <taxon>Pseudomonadati</taxon>
        <taxon>Pseudomonadota</taxon>
        <taxon>Betaproteobacteria</taxon>
        <taxon>Rhodocyclales</taxon>
        <taxon>Zoogloeaceae</taxon>
        <taxon>Azoarcus</taxon>
    </lineage>
</organism>
<proteinExistence type="predicted"/>
<sequence length="594" mass="60859">MADLEKNIDRVLYAGSPGTAGAPAYVTYKWTWVCYPAWLIGVGSPSGDIDLGASGAVYSDTPIDGLLCQYMQVPVVVPAVPGTPGTPDVEVTDYHFGWNAAARSVGILPADGYIEFRVDRSAVGVVVGLASQDSSTLYQDALHGLYFAGGQVHVIQAGAIDADIPSDHSYSTEEVWRVERTGASVLFSRNGAIFFGAAAVEGALFLKACLYAGGDAVRDPAVVAMVAGSGELAALRGGGLQGQGGVGELAALGAVGRQFVHAAGALAGLDAHGGDSAFGHGGGILSALDSAGEAGVVIPAYGVGAGTLASLGSIGTASDRLRAYQDEGRIAALDSFGADGPYAVGRGNLASLVSVGVGVEGNRYASVVARGTAVAEVSAGMVLAVVLSSVGAVSAVIGAEVIQTADVASTGAARDNWSLELLIDAILSSAAAGRGGFDGGDDGAEVWAVNLATSASTRYERFPFNSFARIGDRYYAAAQDGIYLLEGEDDAGEQIDALAVTDLQAFGTSQLKRLGPAYLGVSSDGLMRITVRAPDGQAYTYSARRSDPYARVQRVDVGQGLRANYFRFEVANTDGGDFELSSLELSPVILKRRI</sequence>
<keyword evidence="2" id="KW-1185">Reference proteome</keyword>
<dbReference type="EMBL" id="SNVV01000012">
    <property type="protein sequence ID" value="TDN49162.1"/>
    <property type="molecule type" value="Genomic_DNA"/>
</dbReference>
<dbReference type="RefSeq" id="WP_133592585.1">
    <property type="nucleotide sequence ID" value="NZ_SNVV01000012.1"/>
</dbReference>
<evidence type="ECO:0000313" key="1">
    <source>
        <dbReference type="EMBL" id="TDN49162.1"/>
    </source>
</evidence>
<name>A0A4V6PQK4_9RHOO</name>
<reference evidence="1 2" key="1">
    <citation type="submission" date="2019-03" db="EMBL/GenBank/DDBJ databases">
        <title>Genomic Encyclopedia of Type Strains, Phase IV (KMG-IV): sequencing the most valuable type-strain genomes for metagenomic binning, comparative biology and taxonomic classification.</title>
        <authorList>
            <person name="Goeker M."/>
        </authorList>
    </citation>
    <scope>NUCLEOTIDE SEQUENCE [LARGE SCALE GENOMIC DNA]</scope>
    <source>
        <strain evidence="1 2">DSM 12121</strain>
    </source>
</reference>
<evidence type="ECO:0000313" key="2">
    <source>
        <dbReference type="Proteomes" id="UP000295129"/>
    </source>
</evidence>
<dbReference type="Proteomes" id="UP000295129">
    <property type="component" value="Unassembled WGS sequence"/>
</dbReference>
<comment type="caution">
    <text evidence="1">The sequence shown here is derived from an EMBL/GenBank/DDBJ whole genome shotgun (WGS) entry which is preliminary data.</text>
</comment>
<accession>A0A4V6PQK4</accession>
<dbReference type="OrthoDB" id="8886842at2"/>